<dbReference type="SUPFAM" id="SSF55060">
    <property type="entry name" value="GHMP Kinase, C-terminal domain"/>
    <property type="match status" value="1"/>
</dbReference>
<gene>
    <name evidence="13" type="primary">thrB</name>
    <name evidence="16" type="ordered locus">Mahau_0705</name>
</gene>
<dbReference type="PIRSF" id="PIRSF000676">
    <property type="entry name" value="Homoser_kin"/>
    <property type="match status" value="1"/>
</dbReference>
<dbReference type="Proteomes" id="UP000008457">
    <property type="component" value="Chromosome"/>
</dbReference>
<evidence type="ECO:0000313" key="17">
    <source>
        <dbReference type="Proteomes" id="UP000008457"/>
    </source>
</evidence>
<dbReference type="SUPFAM" id="SSF54211">
    <property type="entry name" value="Ribosomal protein S5 domain 2-like"/>
    <property type="match status" value="1"/>
</dbReference>
<evidence type="ECO:0000256" key="9">
    <source>
        <dbReference type="ARBA" id="ARBA00022777"/>
    </source>
</evidence>
<evidence type="ECO:0000256" key="7">
    <source>
        <dbReference type="ARBA" id="ARBA00022697"/>
    </source>
</evidence>
<comment type="subcellular location">
    <subcellularLocation>
        <location evidence="13">Cytoplasm</location>
    </subcellularLocation>
</comment>
<dbReference type="Pfam" id="PF00288">
    <property type="entry name" value="GHMP_kinases_N"/>
    <property type="match status" value="1"/>
</dbReference>
<dbReference type="GO" id="GO:0004413">
    <property type="term" value="F:homoserine kinase activity"/>
    <property type="evidence" value="ECO:0007669"/>
    <property type="project" value="UniProtKB-UniRule"/>
</dbReference>
<evidence type="ECO:0000256" key="10">
    <source>
        <dbReference type="ARBA" id="ARBA00022840"/>
    </source>
</evidence>
<evidence type="ECO:0000256" key="8">
    <source>
        <dbReference type="ARBA" id="ARBA00022741"/>
    </source>
</evidence>
<evidence type="ECO:0000259" key="14">
    <source>
        <dbReference type="Pfam" id="PF00288"/>
    </source>
</evidence>
<dbReference type="RefSeq" id="WP_013780336.1">
    <property type="nucleotide sequence ID" value="NC_015520.1"/>
</dbReference>
<keyword evidence="13" id="KW-0963">Cytoplasm</keyword>
<evidence type="ECO:0000256" key="11">
    <source>
        <dbReference type="ARBA" id="ARBA00049375"/>
    </source>
</evidence>
<dbReference type="PANTHER" id="PTHR20861:SF1">
    <property type="entry name" value="HOMOSERINE KINASE"/>
    <property type="match status" value="1"/>
</dbReference>
<dbReference type="InterPro" id="IPR006203">
    <property type="entry name" value="GHMP_knse_ATP-bd_CS"/>
</dbReference>
<dbReference type="KEGG" id="mas:Mahau_0705"/>
<keyword evidence="17" id="KW-1185">Reference proteome</keyword>
<dbReference type="InterPro" id="IPR014721">
    <property type="entry name" value="Ribsml_uS5_D2-typ_fold_subgr"/>
</dbReference>
<dbReference type="PANTHER" id="PTHR20861">
    <property type="entry name" value="HOMOSERINE/4-DIPHOSPHOCYTIDYL-2-C-METHYL-D-ERYTHRITOL KINASE"/>
    <property type="match status" value="1"/>
</dbReference>
<protein>
    <recommendedName>
        <fullName evidence="4 13">Homoserine kinase</fullName>
        <shortName evidence="13">HK</shortName>
        <shortName evidence="13">HSK</shortName>
        <ecNumber evidence="3 13">2.7.1.39</ecNumber>
    </recommendedName>
</protein>
<dbReference type="HOGENOM" id="CLU_041243_0_2_9"/>
<keyword evidence="9 13" id="KW-0418">Kinase</keyword>
<organism evidence="16 17">
    <name type="scientific">Mahella australiensis (strain DSM 15567 / CIP 107919 / 50-1 BON)</name>
    <dbReference type="NCBI Taxonomy" id="697281"/>
    <lineage>
        <taxon>Bacteria</taxon>
        <taxon>Bacillati</taxon>
        <taxon>Bacillota</taxon>
        <taxon>Clostridia</taxon>
        <taxon>Thermoanaerobacterales</taxon>
        <taxon>Thermoanaerobacterales Family IV. Incertae Sedis</taxon>
        <taxon>Mahella</taxon>
    </lineage>
</organism>
<dbReference type="OrthoDB" id="9769912at2"/>
<dbReference type="NCBIfam" id="NF002288">
    <property type="entry name" value="PRK01212.1-4"/>
    <property type="match status" value="1"/>
</dbReference>
<keyword evidence="10 13" id="KW-0067">ATP-binding</keyword>
<accession>F4A0M7</accession>
<evidence type="ECO:0000256" key="6">
    <source>
        <dbReference type="ARBA" id="ARBA00022679"/>
    </source>
</evidence>
<dbReference type="InterPro" id="IPR006204">
    <property type="entry name" value="GHMP_kinase_N_dom"/>
</dbReference>
<dbReference type="EC" id="2.7.1.39" evidence="3 13"/>
<evidence type="ECO:0000259" key="15">
    <source>
        <dbReference type="Pfam" id="PF08544"/>
    </source>
</evidence>
<evidence type="ECO:0000256" key="4">
    <source>
        <dbReference type="ARBA" id="ARBA00017858"/>
    </source>
</evidence>
<dbReference type="InterPro" id="IPR020568">
    <property type="entry name" value="Ribosomal_Su5_D2-typ_SF"/>
</dbReference>
<comment type="similarity">
    <text evidence="2 13">Belongs to the GHMP kinase family. Homoserine kinase subfamily.</text>
</comment>
<dbReference type="GO" id="GO:0005524">
    <property type="term" value="F:ATP binding"/>
    <property type="evidence" value="ECO:0007669"/>
    <property type="project" value="UniProtKB-UniRule"/>
</dbReference>
<dbReference type="EMBL" id="CP002360">
    <property type="protein sequence ID" value="AEE95906.1"/>
    <property type="molecule type" value="Genomic_DNA"/>
</dbReference>
<keyword evidence="8 13" id="KW-0547">Nucleotide-binding</keyword>
<evidence type="ECO:0000256" key="12">
    <source>
        <dbReference type="ARBA" id="ARBA00049954"/>
    </source>
</evidence>
<dbReference type="UniPathway" id="UPA00050">
    <property type="reaction ID" value="UER00064"/>
</dbReference>
<reference evidence="17" key="1">
    <citation type="submission" date="2010-11" db="EMBL/GenBank/DDBJ databases">
        <title>The complete genome of Mahella australiensis DSM 15567.</title>
        <authorList>
            <consortium name="US DOE Joint Genome Institute (JGI-PGF)"/>
            <person name="Lucas S."/>
            <person name="Copeland A."/>
            <person name="Lapidus A."/>
            <person name="Bruce D."/>
            <person name="Goodwin L."/>
            <person name="Pitluck S."/>
            <person name="Kyrpides N."/>
            <person name="Mavromatis K."/>
            <person name="Pagani I."/>
            <person name="Ivanova N."/>
            <person name="Teshima H."/>
            <person name="Brettin T."/>
            <person name="Detter J.C."/>
            <person name="Han C."/>
            <person name="Tapia R."/>
            <person name="Land M."/>
            <person name="Hauser L."/>
            <person name="Markowitz V."/>
            <person name="Cheng J.-F."/>
            <person name="Hugenholtz P."/>
            <person name="Woyke T."/>
            <person name="Wu D."/>
            <person name="Spring S."/>
            <person name="Pukall R."/>
            <person name="Steenblock K."/>
            <person name="Schneider S."/>
            <person name="Klenk H.-P."/>
            <person name="Eisen J.A."/>
        </authorList>
    </citation>
    <scope>NUCLEOTIDE SEQUENCE [LARGE SCALE GENOMIC DNA]</scope>
    <source>
        <strain evidence="17">DSM 15567 / CIP 107919 / 50-1 BON</strain>
    </source>
</reference>
<dbReference type="Gene3D" id="3.30.230.10">
    <property type="match status" value="1"/>
</dbReference>
<dbReference type="InterPro" id="IPR013750">
    <property type="entry name" value="GHMP_kinase_C_dom"/>
</dbReference>
<dbReference type="GO" id="GO:0005737">
    <property type="term" value="C:cytoplasm"/>
    <property type="evidence" value="ECO:0007669"/>
    <property type="project" value="UniProtKB-SubCell"/>
</dbReference>
<evidence type="ECO:0000256" key="5">
    <source>
        <dbReference type="ARBA" id="ARBA00022605"/>
    </source>
</evidence>
<dbReference type="InterPro" id="IPR036554">
    <property type="entry name" value="GHMP_kinase_C_sf"/>
</dbReference>
<feature type="domain" description="GHMP kinase C-terminal" evidence="15">
    <location>
        <begin position="206"/>
        <end position="274"/>
    </location>
</feature>
<comment type="pathway">
    <text evidence="1 13">Amino-acid biosynthesis; L-threonine biosynthesis; L-threonine from L-aspartate: step 4/5.</text>
</comment>
<name>F4A0M7_MAHA5</name>
<dbReference type="GO" id="GO:0009088">
    <property type="term" value="P:threonine biosynthetic process"/>
    <property type="evidence" value="ECO:0007669"/>
    <property type="project" value="UniProtKB-UniRule"/>
</dbReference>
<reference evidence="16 17" key="2">
    <citation type="journal article" date="2011" name="Stand. Genomic Sci.">
        <title>Complete genome sequence of Mahella australiensis type strain (50-1 BON).</title>
        <authorList>
            <person name="Sikorski J."/>
            <person name="Teshima H."/>
            <person name="Nolan M."/>
            <person name="Lucas S."/>
            <person name="Hammon N."/>
            <person name="Deshpande S."/>
            <person name="Cheng J.F."/>
            <person name="Pitluck S."/>
            <person name="Liolios K."/>
            <person name="Pagani I."/>
            <person name="Ivanova N."/>
            <person name="Huntemann M."/>
            <person name="Mavromatis K."/>
            <person name="Ovchinikova G."/>
            <person name="Pati A."/>
            <person name="Tapia R."/>
            <person name="Han C."/>
            <person name="Goodwin L."/>
            <person name="Chen A."/>
            <person name="Palaniappan K."/>
            <person name="Land M."/>
            <person name="Hauser L."/>
            <person name="Ngatchou-Djao O.D."/>
            <person name="Rohde M."/>
            <person name="Pukall R."/>
            <person name="Spring S."/>
            <person name="Abt B."/>
            <person name="Goker M."/>
            <person name="Detter J.C."/>
            <person name="Woyke T."/>
            <person name="Bristow J."/>
            <person name="Markowitz V."/>
            <person name="Hugenholtz P."/>
            <person name="Eisen J.A."/>
            <person name="Kyrpides N.C."/>
            <person name="Klenk H.P."/>
            <person name="Lapidus A."/>
        </authorList>
    </citation>
    <scope>NUCLEOTIDE SEQUENCE [LARGE SCALE GENOMIC DNA]</scope>
    <source>
        <strain evidence="17">DSM 15567 / CIP 107919 / 50-1 BON</strain>
    </source>
</reference>
<dbReference type="HAMAP" id="MF_00384">
    <property type="entry name" value="Homoser_kinase"/>
    <property type="match status" value="1"/>
</dbReference>
<evidence type="ECO:0000313" key="16">
    <source>
        <dbReference type="EMBL" id="AEE95906.1"/>
    </source>
</evidence>
<evidence type="ECO:0000256" key="1">
    <source>
        <dbReference type="ARBA" id="ARBA00005015"/>
    </source>
</evidence>
<dbReference type="STRING" id="697281.Mahau_0705"/>
<dbReference type="AlphaFoldDB" id="F4A0M7"/>
<dbReference type="PROSITE" id="PS00627">
    <property type="entry name" value="GHMP_KINASES_ATP"/>
    <property type="match status" value="1"/>
</dbReference>
<evidence type="ECO:0000256" key="3">
    <source>
        <dbReference type="ARBA" id="ARBA00012078"/>
    </source>
</evidence>
<feature type="domain" description="GHMP kinase N-terminal" evidence="14">
    <location>
        <begin position="57"/>
        <end position="139"/>
    </location>
</feature>
<sequence>MIRVKVPATSANMGAGFDCLGIALDLYNIIEAEEIESGLKITIPESDRGYIETDERNLVFISMKRLFDEVGYRPKGLHINLINNIPITRGLGSSAACIAGGLVAANELIGCPLNKNDIIYLAAKMDGHPDNVLPALIGGMTVACIVEGEVKYVRIDLPDCIKLLVMVPDFQLPTSKARAILPQNVPLQDAVFNISRAALLTASLITGRLDNLPAAVDDRLHQPYRKGLIPHWNEIMSKMAELGTKGTFLSGAGPTLIAIMDKDYDKIRTEMDKFLAAFEQHWDVYVMDVCRYGVELLAQGKGEIVCR</sequence>
<keyword evidence="7 13" id="KW-0791">Threonine biosynthesis</keyword>
<dbReference type="InterPro" id="IPR000870">
    <property type="entry name" value="Homoserine_kinase"/>
</dbReference>
<feature type="binding site" evidence="13">
    <location>
        <begin position="86"/>
        <end position="96"/>
    </location>
    <ligand>
        <name>ATP</name>
        <dbReference type="ChEBI" id="CHEBI:30616"/>
    </ligand>
</feature>
<dbReference type="NCBIfam" id="TIGR00191">
    <property type="entry name" value="thrB"/>
    <property type="match status" value="1"/>
</dbReference>
<evidence type="ECO:0000256" key="13">
    <source>
        <dbReference type="HAMAP-Rule" id="MF_00384"/>
    </source>
</evidence>
<dbReference type="PRINTS" id="PR00958">
    <property type="entry name" value="HOMSERKINASE"/>
</dbReference>
<dbReference type="Gene3D" id="3.30.70.890">
    <property type="entry name" value="GHMP kinase, C-terminal domain"/>
    <property type="match status" value="1"/>
</dbReference>
<keyword evidence="5 13" id="KW-0028">Amino-acid biosynthesis</keyword>
<comment type="function">
    <text evidence="12 13">Catalyzes the ATP-dependent phosphorylation of L-homoserine to L-homoserine phosphate.</text>
</comment>
<keyword evidence="6 13" id="KW-0808">Transferase</keyword>
<dbReference type="eggNOG" id="COG0083">
    <property type="taxonomic scope" value="Bacteria"/>
</dbReference>
<dbReference type="Pfam" id="PF08544">
    <property type="entry name" value="GHMP_kinases_C"/>
    <property type="match status" value="1"/>
</dbReference>
<proteinExistence type="inferred from homology"/>
<comment type="catalytic activity">
    <reaction evidence="11 13">
        <text>L-homoserine + ATP = O-phospho-L-homoserine + ADP + H(+)</text>
        <dbReference type="Rhea" id="RHEA:13985"/>
        <dbReference type="ChEBI" id="CHEBI:15378"/>
        <dbReference type="ChEBI" id="CHEBI:30616"/>
        <dbReference type="ChEBI" id="CHEBI:57476"/>
        <dbReference type="ChEBI" id="CHEBI:57590"/>
        <dbReference type="ChEBI" id="CHEBI:456216"/>
        <dbReference type="EC" id="2.7.1.39"/>
    </reaction>
</comment>
<evidence type="ECO:0000256" key="2">
    <source>
        <dbReference type="ARBA" id="ARBA00007370"/>
    </source>
</evidence>